<dbReference type="PANTHER" id="PTHR42799">
    <property type="entry name" value="MITOCHONDRIAL PEPTIDE METHIONINE SULFOXIDE REDUCTASE"/>
    <property type="match status" value="1"/>
</dbReference>
<dbReference type="EMBL" id="JABMIG020000115">
    <property type="protein sequence ID" value="KAL3791320.1"/>
    <property type="molecule type" value="Genomic_DNA"/>
</dbReference>
<evidence type="ECO:0000256" key="2">
    <source>
        <dbReference type="ARBA" id="ARBA00012502"/>
    </source>
</evidence>
<evidence type="ECO:0000256" key="7">
    <source>
        <dbReference type="ARBA" id="ARBA00048782"/>
    </source>
</evidence>
<proteinExistence type="inferred from homology"/>
<comment type="catalytic activity">
    <reaction evidence="6">
        <text>L-methionyl-[protein] + [thioredoxin]-disulfide + H2O = L-methionyl-(S)-S-oxide-[protein] + [thioredoxin]-dithiol</text>
        <dbReference type="Rhea" id="RHEA:14217"/>
        <dbReference type="Rhea" id="RHEA-COMP:10698"/>
        <dbReference type="Rhea" id="RHEA-COMP:10700"/>
        <dbReference type="Rhea" id="RHEA-COMP:12313"/>
        <dbReference type="Rhea" id="RHEA-COMP:12315"/>
        <dbReference type="ChEBI" id="CHEBI:15377"/>
        <dbReference type="ChEBI" id="CHEBI:16044"/>
        <dbReference type="ChEBI" id="CHEBI:29950"/>
        <dbReference type="ChEBI" id="CHEBI:44120"/>
        <dbReference type="ChEBI" id="CHEBI:50058"/>
        <dbReference type="EC" id="1.8.4.11"/>
    </reaction>
</comment>
<dbReference type="Gene3D" id="3.10.50.40">
    <property type="match status" value="1"/>
</dbReference>
<comment type="similarity">
    <text evidence="1">Belongs to the MsrA Met sulfoxide reductase family.</text>
</comment>
<evidence type="ECO:0000256" key="6">
    <source>
        <dbReference type="ARBA" id="ARBA00047806"/>
    </source>
</evidence>
<dbReference type="InterPro" id="IPR002569">
    <property type="entry name" value="Met_Sox_Rdtase_MsrA_dom"/>
</dbReference>
<name>A0ABD3PT83_9STRA</name>
<evidence type="ECO:0000313" key="11">
    <source>
        <dbReference type="Proteomes" id="UP001516023"/>
    </source>
</evidence>
<dbReference type="InterPro" id="IPR050162">
    <property type="entry name" value="MsrA_MetSO_reductase"/>
</dbReference>
<dbReference type="Proteomes" id="UP001516023">
    <property type="component" value="Unassembled WGS sequence"/>
</dbReference>
<evidence type="ECO:0000256" key="3">
    <source>
        <dbReference type="ARBA" id="ARBA00023002"/>
    </source>
</evidence>
<evidence type="ECO:0000256" key="4">
    <source>
        <dbReference type="ARBA" id="ARBA00030273"/>
    </source>
</evidence>
<keyword evidence="3" id="KW-0560">Oxidoreductase</keyword>
<dbReference type="PANTHER" id="PTHR42799:SF2">
    <property type="entry name" value="MITOCHONDRIAL PEPTIDE METHIONINE SULFOXIDE REDUCTASE"/>
    <property type="match status" value="1"/>
</dbReference>
<dbReference type="AlphaFoldDB" id="A0ABD3PT83"/>
<keyword evidence="11" id="KW-1185">Reference proteome</keyword>
<dbReference type="SUPFAM" id="SSF54534">
    <property type="entry name" value="FKBP-like"/>
    <property type="match status" value="1"/>
</dbReference>
<evidence type="ECO:0000256" key="1">
    <source>
        <dbReference type="ARBA" id="ARBA00005591"/>
    </source>
</evidence>
<dbReference type="EC" id="1.8.4.11" evidence="2"/>
<feature type="signal peptide" evidence="8">
    <location>
        <begin position="1"/>
        <end position="21"/>
    </location>
</feature>
<feature type="domain" description="Peptide methionine sulphoxide reductase MsrA" evidence="9">
    <location>
        <begin position="262"/>
        <end position="406"/>
    </location>
</feature>
<evidence type="ECO:0000259" key="9">
    <source>
        <dbReference type="Pfam" id="PF01625"/>
    </source>
</evidence>
<dbReference type="GO" id="GO:0008113">
    <property type="term" value="F:peptide-methionine (S)-S-oxide reductase activity"/>
    <property type="evidence" value="ECO:0007669"/>
    <property type="project" value="UniProtKB-EC"/>
</dbReference>
<organism evidence="10 11">
    <name type="scientific">Cyclotella cryptica</name>
    <dbReference type="NCBI Taxonomy" id="29204"/>
    <lineage>
        <taxon>Eukaryota</taxon>
        <taxon>Sar</taxon>
        <taxon>Stramenopiles</taxon>
        <taxon>Ochrophyta</taxon>
        <taxon>Bacillariophyta</taxon>
        <taxon>Coscinodiscophyceae</taxon>
        <taxon>Thalassiosirophycidae</taxon>
        <taxon>Stephanodiscales</taxon>
        <taxon>Stephanodiscaceae</taxon>
        <taxon>Cyclotella</taxon>
    </lineage>
</organism>
<comment type="catalytic activity">
    <reaction evidence="7">
        <text>[thioredoxin]-disulfide + L-methionine + H2O = L-methionine (S)-S-oxide + [thioredoxin]-dithiol</text>
        <dbReference type="Rhea" id="RHEA:19993"/>
        <dbReference type="Rhea" id="RHEA-COMP:10698"/>
        <dbReference type="Rhea" id="RHEA-COMP:10700"/>
        <dbReference type="ChEBI" id="CHEBI:15377"/>
        <dbReference type="ChEBI" id="CHEBI:29950"/>
        <dbReference type="ChEBI" id="CHEBI:50058"/>
        <dbReference type="ChEBI" id="CHEBI:57844"/>
        <dbReference type="ChEBI" id="CHEBI:58772"/>
        <dbReference type="EC" id="1.8.4.11"/>
    </reaction>
</comment>
<keyword evidence="8" id="KW-0732">Signal</keyword>
<feature type="chain" id="PRO_5044801222" description="peptide-methionine (S)-S-oxide reductase" evidence="8">
    <location>
        <begin position="22"/>
        <end position="422"/>
    </location>
</feature>
<dbReference type="SUPFAM" id="SSF55068">
    <property type="entry name" value="Peptide methionine sulfoxide reductase"/>
    <property type="match status" value="1"/>
</dbReference>
<dbReference type="HAMAP" id="MF_01401">
    <property type="entry name" value="MsrA"/>
    <property type="match status" value="1"/>
</dbReference>
<comment type="caution">
    <text evidence="10">The sequence shown here is derived from an EMBL/GenBank/DDBJ whole genome shotgun (WGS) entry which is preliminary data.</text>
</comment>
<dbReference type="NCBIfam" id="TIGR00401">
    <property type="entry name" value="msrA"/>
    <property type="match status" value="1"/>
</dbReference>
<accession>A0ABD3PT83</accession>
<dbReference type="Pfam" id="PF01625">
    <property type="entry name" value="PMSR"/>
    <property type="match status" value="1"/>
</dbReference>
<protein>
    <recommendedName>
        <fullName evidence="2">peptide-methionine (S)-S-oxide reductase</fullName>
        <ecNumber evidence="2">1.8.4.11</ecNumber>
    </recommendedName>
    <alternativeName>
        <fullName evidence="5">Peptide-methionine (S)-S-oxide reductase</fullName>
    </alternativeName>
    <alternativeName>
        <fullName evidence="4">Protein-methionine-S-oxide reductase</fullName>
    </alternativeName>
</protein>
<reference evidence="10 11" key="1">
    <citation type="journal article" date="2020" name="G3 (Bethesda)">
        <title>Improved Reference Genome for Cyclotella cryptica CCMP332, a Model for Cell Wall Morphogenesis, Salinity Adaptation, and Lipid Production in Diatoms (Bacillariophyta).</title>
        <authorList>
            <person name="Roberts W.R."/>
            <person name="Downey K.M."/>
            <person name="Ruck E.C."/>
            <person name="Traller J.C."/>
            <person name="Alverson A.J."/>
        </authorList>
    </citation>
    <scope>NUCLEOTIDE SEQUENCE [LARGE SCALE GENOMIC DNA]</scope>
    <source>
        <strain evidence="10 11">CCMP332</strain>
    </source>
</reference>
<evidence type="ECO:0000256" key="5">
    <source>
        <dbReference type="ARBA" id="ARBA00030643"/>
    </source>
</evidence>
<dbReference type="InterPro" id="IPR046357">
    <property type="entry name" value="PPIase_dom_sf"/>
</dbReference>
<sequence>MMHLLPSCLLLVMYLCCLTTAWQITPNNHIHRSWQLLVNIGSLHQSSSLFLSAASSGPNDGQECGAATPLTTNNNGASQDLSNLAAPETLHRKPRAGDIVTFTLLRFQPIVNKENASTNHDMKPLFDTSGTLQLILHDGHHLPELHTLLSTMTPGETVRRAVIDGGHGPYRPELQFVLPIAQMGKSIDASLIKVGTELQLGEMTCRVVAVNEEEWICDANHVLAGVSYEVDVTLERVEGGIQEWGFVEKEDLGVNGRFRVGTFALGCFWGGELAYQRMPGVISTHVGYTQGHLPNPTYEEVCTGTTGHAEAIRLVYDPSIVSYRSLVQLGLDRLGDNVYKLNQVGNDRGTQYRHGFYYHDEEQREVVMEMLASLNVSDGKKVMTEVKKAQEFYMAEDYHQQYLFKGGQSAKKGSDETIRCYG</sequence>
<evidence type="ECO:0000256" key="8">
    <source>
        <dbReference type="SAM" id="SignalP"/>
    </source>
</evidence>
<evidence type="ECO:0000313" key="10">
    <source>
        <dbReference type="EMBL" id="KAL3791320.1"/>
    </source>
</evidence>
<dbReference type="InterPro" id="IPR036509">
    <property type="entry name" value="Met_Sox_Rdtase_MsrA_sf"/>
</dbReference>
<dbReference type="Gene3D" id="3.30.1060.10">
    <property type="entry name" value="Peptide methionine sulphoxide reductase MsrA"/>
    <property type="match status" value="1"/>
</dbReference>
<gene>
    <name evidence="10" type="ORF">HJC23_006049</name>
</gene>